<name>A0ACC1UG29_9AGAR</name>
<dbReference type="Proteomes" id="UP001163835">
    <property type="component" value="Unassembled WGS sequence"/>
</dbReference>
<reference evidence="1" key="1">
    <citation type="submission" date="2022-09" db="EMBL/GenBank/DDBJ databases">
        <title>A Global Phylogenomic Analysis of the Shiitake Genus Lentinula.</title>
        <authorList>
            <consortium name="DOE Joint Genome Institute"/>
            <person name="Sierra-Patev S."/>
            <person name="Min B."/>
            <person name="Naranjo-Ortiz M."/>
            <person name="Looney B."/>
            <person name="Konkel Z."/>
            <person name="Slot J.C."/>
            <person name="Sakamoto Y."/>
            <person name="Steenwyk J.L."/>
            <person name="Rokas A."/>
            <person name="Carro J."/>
            <person name="Camarero S."/>
            <person name="Ferreira P."/>
            <person name="Molpeceres G."/>
            <person name="Ruiz-Duenas F.J."/>
            <person name="Serrano A."/>
            <person name="Henrissat B."/>
            <person name="Drula E."/>
            <person name="Hughes K.W."/>
            <person name="Mata J.L."/>
            <person name="Ishikawa N.K."/>
            <person name="Vargas-Isla R."/>
            <person name="Ushijima S."/>
            <person name="Smith C.A."/>
            <person name="Ahrendt S."/>
            <person name="Andreopoulos W."/>
            <person name="He G."/>
            <person name="Labutti K."/>
            <person name="Lipzen A."/>
            <person name="Ng V."/>
            <person name="Riley R."/>
            <person name="Sandor L."/>
            <person name="Barry K."/>
            <person name="Martinez A.T."/>
            <person name="Xiao Y."/>
            <person name="Gibbons J.G."/>
            <person name="Terashima K."/>
            <person name="Grigoriev I.V."/>
            <person name="Hibbett D.S."/>
        </authorList>
    </citation>
    <scope>NUCLEOTIDE SEQUENCE</scope>
    <source>
        <strain evidence="1">TMI1499</strain>
    </source>
</reference>
<evidence type="ECO:0000313" key="2">
    <source>
        <dbReference type="Proteomes" id="UP001163835"/>
    </source>
</evidence>
<evidence type="ECO:0000313" key="1">
    <source>
        <dbReference type="EMBL" id="KAJ3815869.1"/>
    </source>
</evidence>
<sequence>MATDDNMRTRPFKDVIRNFTPAWFAAIMGKSIFTLGALAMAIGNAFIVAIMLKQVAQKAANEMLRIGTGSISLLFHAFPYGNETQPFIIFTLIFFFLNLSLFILFCAITTARYIMFPDIWGLMIRHPAQSLFTGTFPMGACTLLNIAVSLISEKYRLGGRTFLYAMWGLWWLDVAISILCCWGMVHIMETSQKHSLQSMTAVWLLPVVTLIVASSTGGVLSSALQEYDPGYALFTQVASVFLVSIGLSLALMLLTIYIQRLIIIGVPQGVNVLSVFLPLGPTGQAGYSILLAGQYFKEALPLQHGGSAFMNDASTGNILYVICICGSFVLWALASMWMVFALLAVCDELRKTRIPFKVNSWGLIFPNGVYANLTIALGSTFDSPFFRIWGAIYAVFTLLLWSFVAINTVQLVYNRSIFEAPCLQELNLTEGSADRKECSSPHGVLTSNFQ</sequence>
<gene>
    <name evidence="1" type="ORF">F5876DRAFT_71646</name>
</gene>
<dbReference type="EMBL" id="MU794945">
    <property type="protein sequence ID" value="KAJ3815869.1"/>
    <property type="molecule type" value="Genomic_DNA"/>
</dbReference>
<proteinExistence type="predicted"/>
<protein>
    <submittedName>
        <fullName evidence="1">Voltage-dependent anion channel-domain-containing protein</fullName>
    </submittedName>
</protein>
<accession>A0ACC1UG29</accession>
<organism evidence="1 2">
    <name type="scientific">Lentinula aff. lateritia</name>
    <dbReference type="NCBI Taxonomy" id="2804960"/>
    <lineage>
        <taxon>Eukaryota</taxon>
        <taxon>Fungi</taxon>
        <taxon>Dikarya</taxon>
        <taxon>Basidiomycota</taxon>
        <taxon>Agaricomycotina</taxon>
        <taxon>Agaricomycetes</taxon>
        <taxon>Agaricomycetidae</taxon>
        <taxon>Agaricales</taxon>
        <taxon>Marasmiineae</taxon>
        <taxon>Omphalotaceae</taxon>
        <taxon>Lentinula</taxon>
    </lineage>
</organism>
<keyword evidence="2" id="KW-1185">Reference proteome</keyword>
<comment type="caution">
    <text evidence="1">The sequence shown here is derived from an EMBL/GenBank/DDBJ whole genome shotgun (WGS) entry which is preliminary data.</text>
</comment>